<keyword evidence="2" id="KW-1185">Reference proteome</keyword>
<dbReference type="VEuPathDB" id="FungiDB:BD410DRAFT_839886"/>
<dbReference type="EMBL" id="ML170175">
    <property type="protein sequence ID" value="TDL22455.1"/>
    <property type="molecule type" value="Genomic_DNA"/>
</dbReference>
<proteinExistence type="predicted"/>
<dbReference type="AlphaFoldDB" id="A0A4Y7Q4Z5"/>
<dbReference type="Gene3D" id="1.20.1280.50">
    <property type="match status" value="1"/>
</dbReference>
<evidence type="ECO:0000313" key="2">
    <source>
        <dbReference type="Proteomes" id="UP000294933"/>
    </source>
</evidence>
<dbReference type="InterPro" id="IPR036047">
    <property type="entry name" value="F-box-like_dom_sf"/>
</dbReference>
<evidence type="ECO:0000313" key="1">
    <source>
        <dbReference type="EMBL" id="TDL22455.1"/>
    </source>
</evidence>
<accession>A0A4Y7Q4Z5</accession>
<sequence length="441" mass="50699">MHLDYMERTRVPNDECFPITGLENLISLLGRLKTHEFQESNVGETSDHEVPGLAIRSISSKNTRHGSDLSDLRRSLDEAKLCMAAMNEFRDRLERRIRFLRKECIPLILQDGIKNLPDELLSHIFEAGHGMTVGWTFTKAVSQVSRRFRQVSLRTPLLWTRIFAYYTADQIEGFLSLSGRMDLDISTQPYGSERLAYLRRFLPHLNRWTTLRHLDEATARLMRDIGFTDLPRLEALHHHCTNDPISWSLFRVNGYNIFPDPICYSRLTSFEFAVNGHGRIFDTESFAQAVYSMKSLRQLSLTINDCTSANIKVETTHDLHSVPIDALHVAVKGRTSYALVDSFYVSLSFLSASTVHFTLVDVRYAPDEDNTPLEFYYASESELMFPYGSVINVTTLGIEERFDPNVHPGLLVWLVEDCKIAHTINFDTTRGVIYMSFRRRI</sequence>
<dbReference type="SUPFAM" id="SSF81383">
    <property type="entry name" value="F-box domain"/>
    <property type="match status" value="1"/>
</dbReference>
<organism evidence="1 2">
    <name type="scientific">Rickenella mellea</name>
    <dbReference type="NCBI Taxonomy" id="50990"/>
    <lineage>
        <taxon>Eukaryota</taxon>
        <taxon>Fungi</taxon>
        <taxon>Dikarya</taxon>
        <taxon>Basidiomycota</taxon>
        <taxon>Agaricomycotina</taxon>
        <taxon>Agaricomycetes</taxon>
        <taxon>Hymenochaetales</taxon>
        <taxon>Rickenellaceae</taxon>
        <taxon>Rickenella</taxon>
    </lineage>
</organism>
<gene>
    <name evidence="1" type="ORF">BD410DRAFT_839886</name>
</gene>
<dbReference type="Proteomes" id="UP000294933">
    <property type="component" value="Unassembled WGS sequence"/>
</dbReference>
<reference evidence="1 2" key="1">
    <citation type="submission" date="2018-06" db="EMBL/GenBank/DDBJ databases">
        <title>A transcriptomic atlas of mushroom development highlights an independent origin of complex multicellularity.</title>
        <authorList>
            <consortium name="DOE Joint Genome Institute"/>
            <person name="Krizsan K."/>
            <person name="Almasi E."/>
            <person name="Merenyi Z."/>
            <person name="Sahu N."/>
            <person name="Viragh M."/>
            <person name="Koszo T."/>
            <person name="Mondo S."/>
            <person name="Kiss B."/>
            <person name="Balint B."/>
            <person name="Kues U."/>
            <person name="Barry K."/>
            <person name="Hegedus J.C."/>
            <person name="Henrissat B."/>
            <person name="Johnson J."/>
            <person name="Lipzen A."/>
            <person name="Ohm R."/>
            <person name="Nagy I."/>
            <person name="Pangilinan J."/>
            <person name="Yan J."/>
            <person name="Xiong Y."/>
            <person name="Grigoriev I.V."/>
            <person name="Hibbett D.S."/>
            <person name="Nagy L.G."/>
        </authorList>
    </citation>
    <scope>NUCLEOTIDE SEQUENCE [LARGE SCALE GENOMIC DNA]</scope>
    <source>
        <strain evidence="1 2">SZMC22713</strain>
    </source>
</reference>
<dbReference type="OrthoDB" id="3365698at2759"/>
<name>A0A4Y7Q4Z5_9AGAM</name>
<protein>
    <submittedName>
        <fullName evidence="1">Uncharacterized protein</fullName>
    </submittedName>
</protein>